<evidence type="ECO:0000313" key="2">
    <source>
        <dbReference type="Proteomes" id="UP001186974"/>
    </source>
</evidence>
<sequence length="213" mass="23523">MLNTFANHGFFPRNGHDITKQDLDNAQVHALNMSPGLASKTTNAMSAKPGPPKNSSTAVDLEDFAAHDHTEHDALLTRLDVLRGSGIDVDPGRVRLLLKDSPLPWLNTSSIGRSRARREAESRRIGSLRLSDAFTAFGQLEASFIILAFGIGRGDDTDAWGAPKDQLRTWLNEGRSLSDDGYRRSEEVKTAEIQSSIIAGIKHFYNEFVDDYQ</sequence>
<reference evidence="1" key="1">
    <citation type="submission" date="2024-09" db="EMBL/GenBank/DDBJ databases">
        <title>Black Yeasts Isolated from many extreme environments.</title>
        <authorList>
            <person name="Coleine C."/>
            <person name="Stajich J.E."/>
            <person name="Selbmann L."/>
        </authorList>
    </citation>
    <scope>NUCLEOTIDE SEQUENCE</scope>
    <source>
        <strain evidence="1">CCFEE 5737</strain>
    </source>
</reference>
<organism evidence="1 2">
    <name type="scientific">Coniosporium uncinatum</name>
    <dbReference type="NCBI Taxonomy" id="93489"/>
    <lineage>
        <taxon>Eukaryota</taxon>
        <taxon>Fungi</taxon>
        <taxon>Dikarya</taxon>
        <taxon>Ascomycota</taxon>
        <taxon>Pezizomycotina</taxon>
        <taxon>Dothideomycetes</taxon>
        <taxon>Dothideomycetes incertae sedis</taxon>
        <taxon>Coniosporium</taxon>
    </lineage>
</organism>
<protein>
    <submittedName>
        <fullName evidence="1">Uncharacterized protein</fullName>
    </submittedName>
</protein>
<keyword evidence="2" id="KW-1185">Reference proteome</keyword>
<proteinExistence type="predicted"/>
<gene>
    <name evidence="1" type="ORF">LTS18_001747</name>
</gene>
<comment type="caution">
    <text evidence="1">The sequence shown here is derived from an EMBL/GenBank/DDBJ whole genome shotgun (WGS) entry which is preliminary data.</text>
</comment>
<name>A0ACC3D895_9PEZI</name>
<accession>A0ACC3D895</accession>
<evidence type="ECO:0000313" key="1">
    <source>
        <dbReference type="EMBL" id="KAK3063271.1"/>
    </source>
</evidence>
<dbReference type="EMBL" id="JAWDJW010006919">
    <property type="protein sequence ID" value="KAK3063271.1"/>
    <property type="molecule type" value="Genomic_DNA"/>
</dbReference>
<dbReference type="Proteomes" id="UP001186974">
    <property type="component" value="Unassembled WGS sequence"/>
</dbReference>